<dbReference type="PANTHER" id="PTHR43333:SF1">
    <property type="entry name" value="D-ISOMER SPECIFIC 2-HYDROXYACID DEHYDROGENASE NAD-BINDING DOMAIN-CONTAINING PROTEIN"/>
    <property type="match status" value="1"/>
</dbReference>
<evidence type="ECO:0000313" key="8">
    <source>
        <dbReference type="Proteomes" id="UP000199568"/>
    </source>
</evidence>
<dbReference type="InterPro" id="IPR036291">
    <property type="entry name" value="NAD(P)-bd_dom_sf"/>
</dbReference>
<dbReference type="AlphaFoldDB" id="A0A1I0G8E9"/>
<evidence type="ECO:0000259" key="5">
    <source>
        <dbReference type="Pfam" id="PF00389"/>
    </source>
</evidence>
<keyword evidence="2 4" id="KW-0560">Oxidoreductase</keyword>
<comment type="similarity">
    <text evidence="1 4">Belongs to the D-isomer specific 2-hydroxyacid dehydrogenase family.</text>
</comment>
<evidence type="ECO:0000313" key="7">
    <source>
        <dbReference type="EMBL" id="SET66346.1"/>
    </source>
</evidence>
<evidence type="ECO:0000256" key="3">
    <source>
        <dbReference type="ARBA" id="ARBA00023027"/>
    </source>
</evidence>
<evidence type="ECO:0000256" key="4">
    <source>
        <dbReference type="RuleBase" id="RU003719"/>
    </source>
</evidence>
<dbReference type="RefSeq" id="WP_090446098.1">
    <property type="nucleotide sequence ID" value="NZ_FOHU01000018.1"/>
</dbReference>
<dbReference type="GO" id="GO:0016616">
    <property type="term" value="F:oxidoreductase activity, acting on the CH-OH group of donors, NAD or NADP as acceptor"/>
    <property type="evidence" value="ECO:0007669"/>
    <property type="project" value="InterPro"/>
</dbReference>
<dbReference type="SUPFAM" id="SSF52283">
    <property type="entry name" value="Formate/glycerate dehydrogenase catalytic domain-like"/>
    <property type="match status" value="1"/>
</dbReference>
<dbReference type="Pfam" id="PF00389">
    <property type="entry name" value="2-Hacid_dh"/>
    <property type="match status" value="1"/>
</dbReference>
<dbReference type="Pfam" id="PF02826">
    <property type="entry name" value="2-Hacid_dh_C"/>
    <property type="match status" value="1"/>
</dbReference>
<feature type="domain" description="D-isomer specific 2-hydroxyacid dehydrogenase NAD-binding" evidence="6">
    <location>
        <begin position="107"/>
        <end position="280"/>
    </location>
</feature>
<keyword evidence="8" id="KW-1185">Reference proteome</keyword>
<evidence type="ECO:0000259" key="6">
    <source>
        <dbReference type="Pfam" id="PF02826"/>
    </source>
</evidence>
<organism evidence="7 8">
    <name type="scientific">Natronincola peptidivorans</name>
    <dbReference type="NCBI Taxonomy" id="426128"/>
    <lineage>
        <taxon>Bacteria</taxon>
        <taxon>Bacillati</taxon>
        <taxon>Bacillota</taxon>
        <taxon>Clostridia</taxon>
        <taxon>Peptostreptococcales</taxon>
        <taxon>Natronincolaceae</taxon>
        <taxon>Natronincola</taxon>
    </lineage>
</organism>
<accession>A0A1I0G8E9</accession>
<dbReference type="InterPro" id="IPR006139">
    <property type="entry name" value="D-isomer_2_OHA_DH_cat_dom"/>
</dbReference>
<dbReference type="SUPFAM" id="SSF51735">
    <property type="entry name" value="NAD(P)-binding Rossmann-fold domains"/>
    <property type="match status" value="1"/>
</dbReference>
<evidence type="ECO:0000256" key="2">
    <source>
        <dbReference type="ARBA" id="ARBA00023002"/>
    </source>
</evidence>
<protein>
    <submittedName>
        <fullName evidence="7">Phosphoglycerate dehydrogenase</fullName>
    </submittedName>
</protein>
<reference evidence="7 8" key="1">
    <citation type="submission" date="2016-10" db="EMBL/GenBank/DDBJ databases">
        <authorList>
            <person name="de Groot N.N."/>
        </authorList>
    </citation>
    <scope>NUCLEOTIDE SEQUENCE [LARGE SCALE GENOMIC DNA]</scope>
    <source>
        <strain evidence="7 8">DSM 18979</strain>
    </source>
</reference>
<dbReference type="Gene3D" id="3.40.50.720">
    <property type="entry name" value="NAD(P)-binding Rossmann-like Domain"/>
    <property type="match status" value="2"/>
</dbReference>
<keyword evidence="3" id="KW-0520">NAD</keyword>
<dbReference type="EMBL" id="FOHU01000018">
    <property type="protein sequence ID" value="SET66346.1"/>
    <property type="molecule type" value="Genomic_DNA"/>
</dbReference>
<dbReference type="STRING" id="426128.SAMN05660297_03079"/>
<name>A0A1I0G8E9_9FIRM</name>
<feature type="domain" description="D-isomer specific 2-hydroxyacid dehydrogenase catalytic" evidence="5">
    <location>
        <begin position="14"/>
        <end position="303"/>
    </location>
</feature>
<evidence type="ECO:0000256" key="1">
    <source>
        <dbReference type="ARBA" id="ARBA00005854"/>
    </source>
</evidence>
<dbReference type="PANTHER" id="PTHR43333">
    <property type="entry name" value="2-HACID_DH_C DOMAIN-CONTAINING PROTEIN"/>
    <property type="match status" value="1"/>
</dbReference>
<dbReference type="GO" id="GO:0051287">
    <property type="term" value="F:NAD binding"/>
    <property type="evidence" value="ECO:0007669"/>
    <property type="project" value="InterPro"/>
</dbReference>
<sequence length="319" mass="36314">MKKITIFMVPLYDVPEAFKKHLEENYGDYDVFISNDRDEVLPQLKDTEILFTFKLDDEMLELAPNLKWVHSFSAGVDTMPLQKMKARGIILNNVKGMHKGHMSEYAIAAMINLARNWHLMFRNQIKGVWDRTIPQGEIYGATVGILGLGQIGCEIARKASLLGMRVIGADSSASPKDFVEKVYGANEIAKVFKESDYVINLLPSTPETKQMINKDYFNLMKETACFIHIGRGITVKEEDLVEALQNRRIRGMVSDVYLMEPLPQDSPLWRLDNVMMSPHICGDSTKYAEKAVEIIKHNLKVYMTNTGEMINLVDLDRGY</sequence>
<proteinExistence type="inferred from homology"/>
<dbReference type="InterPro" id="IPR006140">
    <property type="entry name" value="D-isomer_DH_NAD-bd"/>
</dbReference>
<dbReference type="Proteomes" id="UP000199568">
    <property type="component" value="Unassembled WGS sequence"/>
</dbReference>
<dbReference type="OrthoDB" id="9805416at2"/>
<gene>
    <name evidence="7" type="ORF">SAMN05660297_03079</name>
</gene>
<dbReference type="CDD" id="cd05300">
    <property type="entry name" value="2-Hacid_dh_1"/>
    <property type="match status" value="1"/>
</dbReference>